<dbReference type="PANTHER" id="PTHR48011:SF21">
    <property type="entry name" value="PROTEIN KINASE DOMAIN-CONTAINING PROTEIN"/>
    <property type="match status" value="1"/>
</dbReference>
<feature type="domain" description="Protein kinase" evidence="3">
    <location>
        <begin position="42"/>
        <end position="270"/>
    </location>
</feature>
<keyword evidence="5" id="KW-1185">Reference proteome</keyword>
<comment type="caution">
    <text evidence="4">The sequence shown here is derived from an EMBL/GenBank/DDBJ whole genome shotgun (WGS) entry which is preliminary data.</text>
</comment>
<accession>A0ABQ5JEA1</accession>
<dbReference type="SUPFAM" id="SSF56112">
    <property type="entry name" value="Protein kinase-like (PK-like)"/>
    <property type="match status" value="1"/>
</dbReference>
<evidence type="ECO:0000313" key="5">
    <source>
        <dbReference type="Proteomes" id="UP001151760"/>
    </source>
</evidence>
<gene>
    <name evidence="4" type="ORF">Tco_1133035</name>
</gene>
<dbReference type="EMBL" id="BQNB010021846">
    <property type="protein sequence ID" value="GJU10639.1"/>
    <property type="molecule type" value="Genomic_DNA"/>
</dbReference>
<organism evidence="4 5">
    <name type="scientific">Tanacetum coccineum</name>
    <dbReference type="NCBI Taxonomy" id="301880"/>
    <lineage>
        <taxon>Eukaryota</taxon>
        <taxon>Viridiplantae</taxon>
        <taxon>Streptophyta</taxon>
        <taxon>Embryophyta</taxon>
        <taxon>Tracheophyta</taxon>
        <taxon>Spermatophyta</taxon>
        <taxon>Magnoliopsida</taxon>
        <taxon>eudicotyledons</taxon>
        <taxon>Gunneridae</taxon>
        <taxon>Pentapetalae</taxon>
        <taxon>asterids</taxon>
        <taxon>campanulids</taxon>
        <taxon>Asterales</taxon>
        <taxon>Asteraceae</taxon>
        <taxon>Asteroideae</taxon>
        <taxon>Anthemideae</taxon>
        <taxon>Anthemidinae</taxon>
        <taxon>Tanacetum</taxon>
    </lineage>
</organism>
<dbReference type="InterPro" id="IPR017441">
    <property type="entry name" value="Protein_kinase_ATP_BS"/>
</dbReference>
<dbReference type="InterPro" id="IPR000719">
    <property type="entry name" value="Prot_kinase_dom"/>
</dbReference>
<dbReference type="InterPro" id="IPR052751">
    <property type="entry name" value="Plant_MAPKKK"/>
</dbReference>
<reference evidence="4" key="1">
    <citation type="journal article" date="2022" name="Int. J. Mol. Sci.">
        <title>Draft Genome of Tanacetum Coccineum: Genomic Comparison of Closely Related Tanacetum-Family Plants.</title>
        <authorList>
            <person name="Yamashiro T."/>
            <person name="Shiraishi A."/>
            <person name="Nakayama K."/>
            <person name="Satake H."/>
        </authorList>
    </citation>
    <scope>NUCLEOTIDE SEQUENCE</scope>
</reference>
<name>A0ABQ5JEA1_9ASTR</name>
<dbReference type="Proteomes" id="UP001151760">
    <property type="component" value="Unassembled WGS sequence"/>
</dbReference>
<keyword evidence="1" id="KW-0067">ATP-binding</keyword>
<evidence type="ECO:0000256" key="2">
    <source>
        <dbReference type="SAM" id="MobiDB-lite"/>
    </source>
</evidence>
<dbReference type="PROSITE" id="PS50011">
    <property type="entry name" value="PROTEIN_KINASE_DOM"/>
    <property type="match status" value="1"/>
</dbReference>
<reference evidence="4" key="2">
    <citation type="submission" date="2022-01" db="EMBL/GenBank/DDBJ databases">
        <authorList>
            <person name="Yamashiro T."/>
            <person name="Shiraishi A."/>
            <person name="Satake H."/>
            <person name="Nakayama K."/>
        </authorList>
    </citation>
    <scope>NUCLEOTIDE SEQUENCE</scope>
</reference>
<dbReference type="PROSITE" id="PS00107">
    <property type="entry name" value="PROTEIN_KINASE_ATP"/>
    <property type="match status" value="1"/>
</dbReference>
<evidence type="ECO:0000313" key="4">
    <source>
        <dbReference type="EMBL" id="GJU10639.1"/>
    </source>
</evidence>
<evidence type="ECO:0000256" key="1">
    <source>
        <dbReference type="PROSITE-ProRule" id="PRU10141"/>
    </source>
</evidence>
<dbReference type="Pfam" id="PF00069">
    <property type="entry name" value="Pkinase"/>
    <property type="match status" value="1"/>
</dbReference>
<feature type="compositionally biased region" description="Basic and acidic residues" evidence="2">
    <location>
        <begin position="1"/>
        <end position="10"/>
    </location>
</feature>
<dbReference type="PANTHER" id="PTHR48011">
    <property type="entry name" value="CCR4-NOT TRANSCRIPTIONAL COMPLEX SUBUNIT CAF120-RELATED"/>
    <property type="match status" value="1"/>
</dbReference>
<keyword evidence="1" id="KW-0547">Nucleotide-binding</keyword>
<proteinExistence type="predicted"/>
<dbReference type="InterPro" id="IPR011009">
    <property type="entry name" value="Kinase-like_dom_sf"/>
</dbReference>
<feature type="region of interest" description="Disordered" evidence="2">
    <location>
        <begin position="1"/>
        <end position="22"/>
    </location>
</feature>
<dbReference type="SMART" id="SM00220">
    <property type="entry name" value="S_TKc"/>
    <property type="match status" value="1"/>
</dbReference>
<sequence length="270" mass="30149">MKSNSKESNTKKRSLAGKQNVYEAKRTKQEDYSNIYGDGASWFRGSIIGKGSYGSVFVANLNTESRYTSYPSIMAVKSAEVSVSGSLKKEKEVMDNIRGSPYVIKCYDDEITKGENNKMAYNLLLEYASGGTLADLIRKSHGKGFLEMDVKRYARSILKGLSDLGLAKRVEQSKKNDSGRYWKGDPLYFSPEAVVNGVQKLPAVIWAFRCTVYEKEIESVMVSAGISEEGKSFLKGCLCKKVIHRLTADMLLDHPFLKGLIEDDVDELQQ</sequence>
<dbReference type="Gene3D" id="1.10.510.10">
    <property type="entry name" value="Transferase(Phosphotransferase) domain 1"/>
    <property type="match status" value="2"/>
</dbReference>
<evidence type="ECO:0000259" key="3">
    <source>
        <dbReference type="PROSITE" id="PS50011"/>
    </source>
</evidence>
<feature type="binding site" evidence="1">
    <location>
        <position position="77"/>
    </location>
    <ligand>
        <name>ATP</name>
        <dbReference type="ChEBI" id="CHEBI:30616"/>
    </ligand>
</feature>
<protein>
    <submittedName>
        <fullName evidence="4">Mitogen-activated protein kinase kinase kinase 17-like protein</fullName>
    </submittedName>
</protein>